<name>F0I1P3_STRSA</name>
<evidence type="ECO:0000313" key="1">
    <source>
        <dbReference type="EMBL" id="EGD29771.1"/>
    </source>
</evidence>
<dbReference type="RefSeq" id="WP_002904803.1">
    <property type="nucleotide sequence ID" value="NZ_GL872376.1"/>
</dbReference>
<proteinExistence type="predicted"/>
<evidence type="ECO:0000313" key="2">
    <source>
        <dbReference type="Proteomes" id="UP000003332"/>
    </source>
</evidence>
<dbReference type="Proteomes" id="UP000003332">
    <property type="component" value="Unassembled WGS sequence"/>
</dbReference>
<reference evidence="1 2" key="1">
    <citation type="submission" date="2011-02" db="EMBL/GenBank/DDBJ databases">
        <authorList>
            <person name="Muzny D."/>
            <person name="Qin X."/>
            <person name="Deng J."/>
            <person name="Jiang H."/>
            <person name="Liu Y."/>
            <person name="Qu J."/>
            <person name="Song X.-Z."/>
            <person name="Zhang L."/>
            <person name="Thornton R."/>
            <person name="Coyle M."/>
            <person name="Francisco L."/>
            <person name="Jackson L."/>
            <person name="Javaid M."/>
            <person name="Korchina V."/>
            <person name="Kovar C."/>
            <person name="Mata R."/>
            <person name="Mathew T."/>
            <person name="Ngo R."/>
            <person name="Nguyen L."/>
            <person name="Nguyen N."/>
            <person name="Okwuonu G."/>
            <person name="Ongeri F."/>
            <person name="Pham C."/>
            <person name="Simmons D."/>
            <person name="Wilczek-Boney K."/>
            <person name="Hale W."/>
            <person name="Jakkamsetti A."/>
            <person name="Pham P."/>
            <person name="Ruth R."/>
            <person name="San Lucas F."/>
            <person name="Warren J."/>
            <person name="Zhang J."/>
            <person name="Zhao Z."/>
            <person name="Zhou C."/>
            <person name="Zhu D."/>
            <person name="Lee S."/>
            <person name="Bess C."/>
            <person name="Blankenburg K."/>
            <person name="Forbes L."/>
            <person name="Fu Q."/>
            <person name="Gubbala S."/>
            <person name="Hirani K."/>
            <person name="Jayaseelan J.C."/>
            <person name="Lara F."/>
            <person name="Munidasa M."/>
            <person name="Palculict T."/>
            <person name="Patil S."/>
            <person name="Pu L.-L."/>
            <person name="Saada N."/>
            <person name="Tang L."/>
            <person name="Weissenberger G."/>
            <person name="Zhu Y."/>
            <person name="Hemphill L."/>
            <person name="Shang Y."/>
            <person name="Youmans B."/>
            <person name="Ayvaz T."/>
            <person name="Ross M."/>
            <person name="Santibanez J."/>
            <person name="Aqrawi P."/>
            <person name="Gross S."/>
            <person name="Joshi V."/>
            <person name="Fowler G."/>
            <person name="Nazareth L."/>
            <person name="Reid J."/>
            <person name="Worley K."/>
            <person name="Petrosino J."/>
            <person name="Highlander S."/>
            <person name="Gibbs R."/>
        </authorList>
    </citation>
    <scope>NUCLEOTIDE SEQUENCE [LARGE SCALE GENOMIC DNA]</scope>
    <source>
        <strain evidence="1 2">SK72</strain>
    </source>
</reference>
<sequence>MRRKQAKHKKVTETEALQYLKGLSEQLVDLSQDSPGVQELRNAIERARKTRQFGCLELEYLDQAMKELESKFQN</sequence>
<comment type="caution">
    <text evidence="1">The sequence shown here is derived from an EMBL/GenBank/DDBJ whole genome shotgun (WGS) entry which is preliminary data.</text>
</comment>
<protein>
    <submittedName>
        <fullName evidence="1">XRE family transcriptional regulator</fullName>
    </submittedName>
</protein>
<accession>F0I1P3</accession>
<dbReference type="AlphaFoldDB" id="F0I1P3"/>
<gene>
    <name evidence="1" type="ORF">HMPREF9381_1284</name>
</gene>
<dbReference type="EMBL" id="AEXV01000007">
    <property type="protein sequence ID" value="EGD29771.1"/>
    <property type="molecule type" value="Genomic_DNA"/>
</dbReference>
<dbReference type="HOGENOM" id="CLU_2686378_0_0_9"/>
<organism evidence="1 2">
    <name type="scientific">Streptococcus sanguinis SK72</name>
    <dbReference type="NCBI Taxonomy" id="888809"/>
    <lineage>
        <taxon>Bacteria</taxon>
        <taxon>Bacillati</taxon>
        <taxon>Bacillota</taxon>
        <taxon>Bacilli</taxon>
        <taxon>Lactobacillales</taxon>
        <taxon>Streptococcaceae</taxon>
        <taxon>Streptococcus</taxon>
    </lineage>
</organism>